<dbReference type="AlphaFoldDB" id="A0AAW4PPI9"/>
<comment type="caution">
    <text evidence="2">The sequence shown here is derived from an EMBL/GenBank/DDBJ whole genome shotgun (WGS) entry which is preliminary data.</text>
</comment>
<keyword evidence="3" id="KW-1185">Reference proteome</keyword>
<dbReference type="InterPro" id="IPR055966">
    <property type="entry name" value="DUF7544"/>
</dbReference>
<dbReference type="Proteomes" id="UP001430377">
    <property type="component" value="Unassembled WGS sequence"/>
</dbReference>
<evidence type="ECO:0000313" key="3">
    <source>
        <dbReference type="Proteomes" id="UP001430377"/>
    </source>
</evidence>
<dbReference type="RefSeq" id="WP_220617886.1">
    <property type="nucleotide sequence ID" value="NZ_RKLR01000002.1"/>
</dbReference>
<reference evidence="2 3" key="1">
    <citation type="submission" date="2021-06" db="EMBL/GenBank/DDBJ databases">
        <title>Halomicroarcula sp. a new haloarchaeum isolated from saline soil.</title>
        <authorList>
            <person name="Duran-Viseras A."/>
            <person name="Sanchez-Porro C."/>
            <person name="Ventosa A."/>
        </authorList>
    </citation>
    <scope>NUCLEOTIDE SEQUENCE [LARGE SCALE GENOMIC DNA]</scope>
    <source>
        <strain evidence="2 3">F13</strain>
    </source>
</reference>
<keyword evidence="1" id="KW-1133">Transmembrane helix</keyword>
<evidence type="ECO:0000256" key="1">
    <source>
        <dbReference type="SAM" id="Phobius"/>
    </source>
</evidence>
<feature type="transmembrane region" description="Helical" evidence="1">
    <location>
        <begin position="260"/>
        <end position="293"/>
    </location>
</feature>
<organism evidence="2 3">
    <name type="scientific">Haloarcula rubra</name>
    <dbReference type="NCBI Taxonomy" id="2487747"/>
    <lineage>
        <taxon>Archaea</taxon>
        <taxon>Methanobacteriati</taxon>
        <taxon>Methanobacteriota</taxon>
        <taxon>Stenosarchaea group</taxon>
        <taxon>Halobacteria</taxon>
        <taxon>Halobacteriales</taxon>
        <taxon>Haloarculaceae</taxon>
        <taxon>Haloarcula</taxon>
    </lineage>
</organism>
<accession>A0AAW4PPI9</accession>
<evidence type="ECO:0000313" key="2">
    <source>
        <dbReference type="EMBL" id="MBX0322908.1"/>
    </source>
</evidence>
<feature type="transmembrane region" description="Helical" evidence="1">
    <location>
        <begin position="105"/>
        <end position="130"/>
    </location>
</feature>
<feature type="transmembrane region" description="Helical" evidence="1">
    <location>
        <begin position="209"/>
        <end position="236"/>
    </location>
</feature>
<feature type="transmembrane region" description="Helical" evidence="1">
    <location>
        <begin position="164"/>
        <end position="189"/>
    </location>
</feature>
<protein>
    <submittedName>
        <fullName evidence="2">Uncharacterized protein</fullName>
    </submittedName>
</protein>
<keyword evidence="1" id="KW-0812">Transmembrane</keyword>
<gene>
    <name evidence="2" type="ORF">EGH21_07685</name>
</gene>
<proteinExistence type="predicted"/>
<name>A0AAW4PPI9_9EURY</name>
<sequence length="367" mass="38145">MTLHAIDNIDDAIDATQAFLFPFDLRKWLKLAFVVFFVGGGGSGLNFARSLNSFDDFGQGPTGPNGSGSEFALTGTLDVLPSIADGTLSQFTPPGPELPPGAAEALAGAGIVLLVALLAVALFVLVVGLLSNFMEFVFVQSLVEREVHVRRYFGENVGNGVRLLVFRLVFGLVTLLLAGGAFLVLFLVVAGGELANLGPEALVASSTLLILGFAVFAVVSGVVNGFTTVFVVPLMLQGDHGVVQGWRRLLASIGEHPKQYLAYLALSVVLGIGVGIVGAVAGVVAFVVLLIPFGLAAAALWFALGQGLVAGVLAGLVLALFALAMLVVANLVKVPLQAFLRYYAMLVLGAIDAEMDPVPEVRADVAD</sequence>
<dbReference type="EMBL" id="RKLR01000002">
    <property type="protein sequence ID" value="MBX0322908.1"/>
    <property type="molecule type" value="Genomic_DNA"/>
</dbReference>
<dbReference type="Pfam" id="PF24400">
    <property type="entry name" value="DUF7544"/>
    <property type="match status" value="1"/>
</dbReference>
<feature type="transmembrane region" description="Helical" evidence="1">
    <location>
        <begin position="299"/>
        <end position="332"/>
    </location>
</feature>
<keyword evidence="1" id="KW-0472">Membrane</keyword>
<feature type="transmembrane region" description="Helical" evidence="1">
    <location>
        <begin position="28"/>
        <end position="48"/>
    </location>
</feature>